<dbReference type="AlphaFoldDB" id="A0AAN8RVC0"/>
<feature type="compositionally biased region" description="Basic and acidic residues" evidence="1">
    <location>
        <begin position="1"/>
        <end position="25"/>
    </location>
</feature>
<proteinExistence type="predicted"/>
<reference evidence="2 3" key="1">
    <citation type="submission" date="2023-10" db="EMBL/GenBank/DDBJ databases">
        <title>Genomes of two closely related lineages of the louse Polyplax serrata with different host specificities.</title>
        <authorList>
            <person name="Martinu J."/>
            <person name="Tarabai H."/>
            <person name="Stefka J."/>
            <person name="Hypsa V."/>
        </authorList>
    </citation>
    <scope>NUCLEOTIDE SEQUENCE [LARGE SCALE GENOMIC DNA]</scope>
    <source>
        <strain evidence="2">HR10_N</strain>
    </source>
</reference>
<feature type="region of interest" description="Disordered" evidence="1">
    <location>
        <begin position="1"/>
        <end position="28"/>
    </location>
</feature>
<dbReference type="EMBL" id="JAWJWE010000037">
    <property type="protein sequence ID" value="KAK6626051.1"/>
    <property type="molecule type" value="Genomic_DNA"/>
</dbReference>
<organism evidence="2 3">
    <name type="scientific">Polyplax serrata</name>
    <name type="common">Common mouse louse</name>
    <dbReference type="NCBI Taxonomy" id="468196"/>
    <lineage>
        <taxon>Eukaryota</taxon>
        <taxon>Metazoa</taxon>
        <taxon>Ecdysozoa</taxon>
        <taxon>Arthropoda</taxon>
        <taxon>Hexapoda</taxon>
        <taxon>Insecta</taxon>
        <taxon>Pterygota</taxon>
        <taxon>Neoptera</taxon>
        <taxon>Paraneoptera</taxon>
        <taxon>Psocodea</taxon>
        <taxon>Troctomorpha</taxon>
        <taxon>Phthiraptera</taxon>
        <taxon>Anoplura</taxon>
        <taxon>Polyplacidae</taxon>
        <taxon>Polyplax</taxon>
    </lineage>
</organism>
<feature type="region of interest" description="Disordered" evidence="1">
    <location>
        <begin position="172"/>
        <end position="197"/>
    </location>
</feature>
<protein>
    <submittedName>
        <fullName evidence="2">Uncharacterized protein</fullName>
    </submittedName>
</protein>
<sequence length="197" mass="21558">MMEGERGNGARRNECRRNQGSEEKSQNVSGNAHFVWGFPESRKGKKDIILVGKSENIKRQAGRGGGRYGEGDLCCRSTSNSTLGYPGGILKLSTIGIPSEEGKKMAVKEIDGSHPSVGPGVNACEDRKVWKLYLVPRRSSWAEFLTQFPRKKTPRKTEINFTTCKVSRGATENRTEGCEGASVGRQRKPVAGTRVLG</sequence>
<evidence type="ECO:0000256" key="1">
    <source>
        <dbReference type="SAM" id="MobiDB-lite"/>
    </source>
</evidence>
<accession>A0AAN8RVC0</accession>
<evidence type="ECO:0000313" key="2">
    <source>
        <dbReference type="EMBL" id="KAK6626051.1"/>
    </source>
</evidence>
<comment type="caution">
    <text evidence="2">The sequence shown here is derived from an EMBL/GenBank/DDBJ whole genome shotgun (WGS) entry which is preliminary data.</text>
</comment>
<gene>
    <name evidence="2" type="ORF">RUM43_006355</name>
</gene>
<name>A0AAN8RVC0_POLSC</name>
<dbReference type="Proteomes" id="UP001372834">
    <property type="component" value="Unassembled WGS sequence"/>
</dbReference>
<evidence type="ECO:0000313" key="3">
    <source>
        <dbReference type="Proteomes" id="UP001372834"/>
    </source>
</evidence>